<dbReference type="Pfam" id="PF00462">
    <property type="entry name" value="Glutaredoxin"/>
    <property type="match status" value="1"/>
</dbReference>
<evidence type="ECO:0000313" key="3">
    <source>
        <dbReference type="Proteomes" id="UP000229044"/>
    </source>
</evidence>
<sequence length="123" mass="13671">MKMPITRAFAVTVAVAVLLSWNSVLLAGEVIEKSKGAPDSRVVLFSQPFCPGCEAAKYYFHEHQISYLEFDITASRAARDTFERLGGRGTPFFLIGGERLHGFSVPRIEQRLKELGISGRSHE</sequence>
<dbReference type="Proteomes" id="UP000229044">
    <property type="component" value="Unassembled WGS sequence"/>
</dbReference>
<feature type="domain" description="Glutaredoxin" evidence="1">
    <location>
        <begin position="42"/>
        <end position="98"/>
    </location>
</feature>
<proteinExistence type="predicted"/>
<name>A0A2G1VDS0_9GAMM</name>
<dbReference type="AlphaFoldDB" id="A0A2G1VDS0"/>
<dbReference type="CDD" id="cd02976">
    <property type="entry name" value="NrdH"/>
    <property type="match status" value="1"/>
</dbReference>
<evidence type="ECO:0000259" key="1">
    <source>
        <dbReference type="Pfam" id="PF00462"/>
    </source>
</evidence>
<protein>
    <submittedName>
        <fullName evidence="2">NrdH-redoxin</fullName>
    </submittedName>
</protein>
<dbReference type="OrthoDB" id="9795531at2"/>
<evidence type="ECO:0000313" key="2">
    <source>
        <dbReference type="EMBL" id="PHQ24822.1"/>
    </source>
</evidence>
<dbReference type="RefSeq" id="WP_099618138.1">
    <property type="nucleotide sequence ID" value="NZ_KZ319340.1"/>
</dbReference>
<gene>
    <name evidence="2" type="ORF">CLH62_10655</name>
</gene>
<accession>A0A2G1VDS0</accession>
<keyword evidence="3" id="KW-1185">Reference proteome</keyword>
<dbReference type="InterPro" id="IPR002109">
    <property type="entry name" value="Glutaredoxin"/>
</dbReference>
<dbReference type="SUPFAM" id="SSF52833">
    <property type="entry name" value="Thioredoxin-like"/>
    <property type="match status" value="1"/>
</dbReference>
<dbReference type="Gene3D" id="3.40.30.10">
    <property type="entry name" value="Glutaredoxin"/>
    <property type="match status" value="1"/>
</dbReference>
<dbReference type="EMBL" id="NTFI01000003">
    <property type="protein sequence ID" value="PHQ24822.1"/>
    <property type="molecule type" value="Genomic_DNA"/>
</dbReference>
<reference evidence="2 3" key="1">
    <citation type="submission" date="2017-09" db="EMBL/GenBank/DDBJ databases">
        <title>The draft genome sequences of Marinobacter guineae M3B.</title>
        <authorList>
            <person name="Cao J."/>
        </authorList>
    </citation>
    <scope>NUCLEOTIDE SEQUENCE [LARGE SCALE GENOMIC DNA]</scope>
    <source>
        <strain evidence="2 3">M3B</strain>
    </source>
</reference>
<dbReference type="PROSITE" id="PS51354">
    <property type="entry name" value="GLUTAREDOXIN_2"/>
    <property type="match status" value="1"/>
</dbReference>
<comment type="caution">
    <text evidence="2">The sequence shown here is derived from an EMBL/GenBank/DDBJ whole genome shotgun (WGS) entry which is preliminary data.</text>
</comment>
<organism evidence="2 3">
    <name type="scientific">Marinobacter guineae</name>
    <dbReference type="NCBI Taxonomy" id="432303"/>
    <lineage>
        <taxon>Bacteria</taxon>
        <taxon>Pseudomonadati</taxon>
        <taxon>Pseudomonadota</taxon>
        <taxon>Gammaproteobacteria</taxon>
        <taxon>Pseudomonadales</taxon>
        <taxon>Marinobacteraceae</taxon>
        <taxon>Marinobacter</taxon>
    </lineage>
</organism>
<dbReference type="InterPro" id="IPR036249">
    <property type="entry name" value="Thioredoxin-like_sf"/>
</dbReference>